<dbReference type="EMBL" id="CP036264">
    <property type="protein sequence ID" value="QEF98849.1"/>
    <property type="molecule type" value="Genomic_DNA"/>
</dbReference>
<feature type="compositionally biased region" description="Basic and acidic residues" evidence="1">
    <location>
        <begin position="209"/>
        <end position="232"/>
    </location>
</feature>
<evidence type="ECO:0000256" key="1">
    <source>
        <dbReference type="SAM" id="MobiDB-lite"/>
    </source>
</evidence>
<dbReference type="KEGG" id="smam:Mal15_29060"/>
<keyword evidence="3" id="KW-0966">Cell projection</keyword>
<feature type="compositionally biased region" description="Basic and acidic residues" evidence="1">
    <location>
        <begin position="633"/>
        <end position="643"/>
    </location>
</feature>
<dbReference type="InterPro" id="IPR021136">
    <property type="entry name" value="Flagellar_hook_control-like_C"/>
</dbReference>
<dbReference type="InterPro" id="IPR038610">
    <property type="entry name" value="FliK-like_C_sf"/>
</dbReference>
<evidence type="ECO:0000313" key="4">
    <source>
        <dbReference type="Proteomes" id="UP000321353"/>
    </source>
</evidence>
<dbReference type="Gene3D" id="3.30.750.140">
    <property type="match status" value="1"/>
</dbReference>
<feature type="region of interest" description="Disordered" evidence="1">
    <location>
        <begin position="340"/>
        <end position="493"/>
    </location>
</feature>
<name>A0A5B9MEA2_9BACT</name>
<feature type="compositionally biased region" description="Low complexity" evidence="1">
    <location>
        <begin position="394"/>
        <end position="408"/>
    </location>
</feature>
<proteinExistence type="predicted"/>
<dbReference type="Proteomes" id="UP000321353">
    <property type="component" value="Chromosome"/>
</dbReference>
<accession>A0A5B9MEA2</accession>
<gene>
    <name evidence="3" type="ORF">Mal15_29060</name>
</gene>
<organism evidence="3 4">
    <name type="scientific">Stieleria maiorica</name>
    <dbReference type="NCBI Taxonomy" id="2795974"/>
    <lineage>
        <taxon>Bacteria</taxon>
        <taxon>Pseudomonadati</taxon>
        <taxon>Planctomycetota</taxon>
        <taxon>Planctomycetia</taxon>
        <taxon>Pirellulales</taxon>
        <taxon>Pirellulaceae</taxon>
        <taxon>Stieleria</taxon>
    </lineage>
</organism>
<feature type="region of interest" description="Disordered" evidence="1">
    <location>
        <begin position="150"/>
        <end position="170"/>
    </location>
</feature>
<sequence>MANHFFDFPCMAPCPSKVSATPKQDRSAAGSESFDAVAKRLLMQEDPVTQVDVSATATGEAASAMSELVTPAAELATSAQPTTQFAHRELGRVVSDADVSVAADTAVDVDSQREAVLLSGYPLVAQPVDTGNLSPDALDLDTTQVNIDSSASADASNSEAGAPDGVVHADTAGDDVLVDDDFPLAVSESDAASVADRGVESLAAASEASSDHARRVDVKAESRRVGEHDESAYGKFDQADAASNVEQNPGELSGAAAETRVGVASSNQERAPVGNLDHSAGDASVDAVVAASVMPVEASDSSDSVGLQNQASSSSVLSQPFTAADQGSFATAGVVSGENSDAAVEGADGLDAADPSERTQRGADAETAVDQTSLSDAVDQEASASRATEPLIQAPPQQAAAASAAQVAGELASDSSPSNQPALAATRQPLETSDDATDPVEMDDSADSSGDAILQDSIPIESGGAAEFGGQESRRGNPFEPIVSAEFSDSNPLTNESPAIVPMDSPIDVGLDVVADQEIFETLSLEEFIQSSPASPEAVKKTAEVIHEAMRTSLQLDGQTVRLEVHPAELGTLKIHVTQTDQAIETQIIATEYVTSELLLSHRDQLMDALADAGFDASDVNISYQDQSSGESEGQHRPADHRYQSKSQAQSSMSRESVSGGGVNIVA</sequence>
<feature type="region of interest" description="Disordered" evidence="1">
    <location>
        <begin position="204"/>
        <end position="250"/>
    </location>
</feature>
<feature type="domain" description="Flagellar hook-length control protein-like C-terminal" evidence="2">
    <location>
        <begin position="552"/>
        <end position="629"/>
    </location>
</feature>
<dbReference type="AlphaFoldDB" id="A0A5B9MEA2"/>
<dbReference type="CDD" id="cd17470">
    <property type="entry name" value="T3SS_Flik_C"/>
    <property type="match status" value="1"/>
</dbReference>
<evidence type="ECO:0000313" key="3">
    <source>
        <dbReference type="EMBL" id="QEF98849.1"/>
    </source>
</evidence>
<evidence type="ECO:0000259" key="2">
    <source>
        <dbReference type="Pfam" id="PF02120"/>
    </source>
</evidence>
<feature type="compositionally biased region" description="Polar residues" evidence="1">
    <location>
        <begin position="645"/>
        <end position="657"/>
    </location>
</feature>
<feature type="compositionally biased region" description="Acidic residues" evidence="1">
    <location>
        <begin position="432"/>
        <end position="446"/>
    </location>
</feature>
<keyword evidence="3" id="KW-0969">Cilium</keyword>
<keyword evidence="4" id="KW-1185">Reference proteome</keyword>
<dbReference type="Pfam" id="PF02120">
    <property type="entry name" value="Flg_hook"/>
    <property type="match status" value="1"/>
</dbReference>
<keyword evidence="3" id="KW-0282">Flagellum</keyword>
<protein>
    <submittedName>
        <fullName evidence="3">Flagellar hook-length control protein FliK</fullName>
    </submittedName>
</protein>
<feature type="compositionally biased region" description="Low complexity" evidence="1">
    <location>
        <begin position="150"/>
        <end position="162"/>
    </location>
</feature>
<feature type="region of interest" description="Disordered" evidence="1">
    <location>
        <begin position="625"/>
        <end position="667"/>
    </location>
</feature>
<feature type="compositionally biased region" description="Basic and acidic residues" evidence="1">
    <location>
        <begin position="355"/>
        <end position="364"/>
    </location>
</feature>
<reference evidence="3 4" key="1">
    <citation type="submission" date="2019-02" db="EMBL/GenBank/DDBJ databases">
        <title>Planctomycetal bacteria perform biofilm scaping via a novel small molecule.</title>
        <authorList>
            <person name="Jeske O."/>
            <person name="Boedeker C."/>
            <person name="Wiegand S."/>
            <person name="Breitling P."/>
            <person name="Kallscheuer N."/>
            <person name="Jogler M."/>
            <person name="Rohde M."/>
            <person name="Petersen J."/>
            <person name="Medema M.H."/>
            <person name="Surup F."/>
            <person name="Jogler C."/>
        </authorList>
    </citation>
    <scope>NUCLEOTIDE SEQUENCE [LARGE SCALE GENOMIC DNA]</scope>
    <source>
        <strain evidence="3 4">Mal15</strain>
    </source>
</reference>